<evidence type="ECO:0000256" key="1">
    <source>
        <dbReference type="ARBA" id="ARBA00005775"/>
    </source>
</evidence>
<name>A0ABR0NWF7_GOSAR</name>
<protein>
    <recommendedName>
        <fullName evidence="5">MI domain-containing protein</fullName>
    </recommendedName>
</protein>
<evidence type="ECO:0000256" key="4">
    <source>
        <dbReference type="ARBA" id="ARBA00022917"/>
    </source>
</evidence>
<keyword evidence="3" id="KW-0810">Translation regulation</keyword>
<sequence length="188" mass="20814">MRTAVDDGELEKLYARDEKEVALCIKDLNSQSFHPTMIALWVTDSFERKDMERHLLAKLLVNLARSHDGVLSQDQLVKGFESVLSTLEDVVNDAPKAAEFLGHILAKIIVENVVTLSEIGRLIYDGGEEPGRLLETGLAADVLGSTLGVINTEKGETVLNEIRASSCLRLEDFRPPHSNKSSILEKFI</sequence>
<evidence type="ECO:0000313" key="7">
    <source>
        <dbReference type="Proteomes" id="UP001358586"/>
    </source>
</evidence>
<comment type="caution">
    <text evidence="6">The sequence shown here is derived from an EMBL/GenBank/DDBJ whole genome shotgun (WGS) entry which is preliminary data.</text>
</comment>
<dbReference type="Gene3D" id="1.25.40.180">
    <property type="match status" value="1"/>
</dbReference>
<comment type="similarity">
    <text evidence="1">Belongs to the eukaryotic initiation factor 4G family.</text>
</comment>
<organism evidence="6 7">
    <name type="scientific">Gossypium arboreum</name>
    <name type="common">Tree cotton</name>
    <name type="synonym">Gossypium nanking</name>
    <dbReference type="NCBI Taxonomy" id="29729"/>
    <lineage>
        <taxon>Eukaryota</taxon>
        <taxon>Viridiplantae</taxon>
        <taxon>Streptophyta</taxon>
        <taxon>Embryophyta</taxon>
        <taxon>Tracheophyta</taxon>
        <taxon>Spermatophyta</taxon>
        <taxon>Magnoliopsida</taxon>
        <taxon>eudicotyledons</taxon>
        <taxon>Gunneridae</taxon>
        <taxon>Pentapetalae</taxon>
        <taxon>rosids</taxon>
        <taxon>malvids</taxon>
        <taxon>Malvales</taxon>
        <taxon>Malvaceae</taxon>
        <taxon>Malvoideae</taxon>
        <taxon>Gossypium</taxon>
    </lineage>
</organism>
<keyword evidence="7" id="KW-1185">Reference proteome</keyword>
<keyword evidence="2" id="KW-0396">Initiation factor</keyword>
<keyword evidence="4" id="KW-0648">Protein biosynthesis</keyword>
<dbReference type="SUPFAM" id="SSF48371">
    <property type="entry name" value="ARM repeat"/>
    <property type="match status" value="1"/>
</dbReference>
<dbReference type="PANTHER" id="PTHR23253">
    <property type="entry name" value="EUKARYOTIC TRANSLATION INITIATION FACTOR 4 GAMMA"/>
    <property type="match status" value="1"/>
</dbReference>
<feature type="domain" description="MI" evidence="5">
    <location>
        <begin position="1"/>
        <end position="124"/>
    </location>
</feature>
<dbReference type="SMART" id="SM00544">
    <property type="entry name" value="MA3"/>
    <property type="match status" value="1"/>
</dbReference>
<dbReference type="PANTHER" id="PTHR23253:SF9">
    <property type="entry name" value="EUKARYOTIC TRANSLATION INITIATION FACTOR 4 GAMMA 2"/>
    <property type="match status" value="1"/>
</dbReference>
<accession>A0ABR0NWF7</accession>
<evidence type="ECO:0000313" key="6">
    <source>
        <dbReference type="EMBL" id="KAK5810692.1"/>
    </source>
</evidence>
<dbReference type="EMBL" id="JARKNE010000008">
    <property type="protein sequence ID" value="KAK5810692.1"/>
    <property type="molecule type" value="Genomic_DNA"/>
</dbReference>
<dbReference type="PROSITE" id="PS51366">
    <property type="entry name" value="MI"/>
    <property type="match status" value="1"/>
</dbReference>
<proteinExistence type="inferred from homology"/>
<evidence type="ECO:0000259" key="5">
    <source>
        <dbReference type="PROSITE" id="PS51366"/>
    </source>
</evidence>
<dbReference type="InterPro" id="IPR003891">
    <property type="entry name" value="Initiation_fac_eIF4g_MI"/>
</dbReference>
<dbReference type="Pfam" id="PF02847">
    <property type="entry name" value="MA3"/>
    <property type="match status" value="1"/>
</dbReference>
<dbReference type="Proteomes" id="UP001358586">
    <property type="component" value="Chromosome 8"/>
</dbReference>
<gene>
    <name evidence="6" type="ORF">PVK06_026008</name>
</gene>
<evidence type="ECO:0000256" key="3">
    <source>
        <dbReference type="ARBA" id="ARBA00022845"/>
    </source>
</evidence>
<reference evidence="6 7" key="1">
    <citation type="submission" date="2023-03" db="EMBL/GenBank/DDBJ databases">
        <title>WGS of Gossypium arboreum.</title>
        <authorList>
            <person name="Yu D."/>
        </authorList>
    </citation>
    <scope>NUCLEOTIDE SEQUENCE [LARGE SCALE GENOMIC DNA]</scope>
    <source>
        <tissue evidence="6">Leaf</tissue>
    </source>
</reference>
<evidence type="ECO:0000256" key="2">
    <source>
        <dbReference type="ARBA" id="ARBA00022540"/>
    </source>
</evidence>
<dbReference type="InterPro" id="IPR016024">
    <property type="entry name" value="ARM-type_fold"/>
</dbReference>